<name>A0A381TP67_9ZZZZ</name>
<evidence type="ECO:0000256" key="2">
    <source>
        <dbReference type="ARBA" id="ARBA00022603"/>
    </source>
</evidence>
<evidence type="ECO:0000259" key="7">
    <source>
        <dbReference type="Pfam" id="PF01035"/>
    </source>
</evidence>
<dbReference type="GO" id="GO:0003908">
    <property type="term" value="F:methylated-DNA-[protein]-cysteine S-methyltransferase activity"/>
    <property type="evidence" value="ECO:0007669"/>
    <property type="project" value="UniProtKB-EC"/>
</dbReference>
<dbReference type="AlphaFoldDB" id="A0A381TP67"/>
<dbReference type="GO" id="GO:0006281">
    <property type="term" value="P:DNA repair"/>
    <property type="evidence" value="ECO:0007669"/>
    <property type="project" value="UniProtKB-KW"/>
</dbReference>
<keyword evidence="3" id="KW-0808">Transferase</keyword>
<keyword evidence="2" id="KW-0489">Methyltransferase</keyword>
<dbReference type="InterPro" id="IPR001497">
    <property type="entry name" value="MethylDNA_cys_MeTrfase_AS"/>
</dbReference>
<dbReference type="InterPro" id="IPR036217">
    <property type="entry name" value="MethylDNA_cys_MeTrfase_DNAb"/>
</dbReference>
<dbReference type="Gene3D" id="1.10.10.10">
    <property type="entry name" value="Winged helix-like DNA-binding domain superfamily/Winged helix DNA-binding domain"/>
    <property type="match status" value="1"/>
</dbReference>
<comment type="catalytic activity">
    <reaction evidence="6">
        <text>a 6-O-methyl-2'-deoxyguanosine in DNA + L-cysteinyl-[protein] = S-methyl-L-cysteinyl-[protein] + a 2'-deoxyguanosine in DNA</text>
        <dbReference type="Rhea" id="RHEA:24000"/>
        <dbReference type="Rhea" id="RHEA-COMP:10131"/>
        <dbReference type="Rhea" id="RHEA-COMP:10132"/>
        <dbReference type="Rhea" id="RHEA-COMP:11367"/>
        <dbReference type="Rhea" id="RHEA-COMP:11368"/>
        <dbReference type="ChEBI" id="CHEBI:29950"/>
        <dbReference type="ChEBI" id="CHEBI:82612"/>
        <dbReference type="ChEBI" id="CHEBI:85445"/>
        <dbReference type="ChEBI" id="CHEBI:85448"/>
        <dbReference type="EC" id="2.1.1.63"/>
    </reaction>
</comment>
<evidence type="ECO:0000256" key="6">
    <source>
        <dbReference type="ARBA" id="ARBA00049348"/>
    </source>
</evidence>
<dbReference type="GO" id="GO:0032259">
    <property type="term" value="P:methylation"/>
    <property type="evidence" value="ECO:0007669"/>
    <property type="project" value="UniProtKB-KW"/>
</dbReference>
<keyword evidence="4" id="KW-0227">DNA damage</keyword>
<evidence type="ECO:0000256" key="3">
    <source>
        <dbReference type="ARBA" id="ARBA00022679"/>
    </source>
</evidence>
<dbReference type="InterPro" id="IPR014048">
    <property type="entry name" value="MethylDNA_cys_MeTrfase_DNA-bd"/>
</dbReference>
<dbReference type="EMBL" id="UINC01004748">
    <property type="protein sequence ID" value="SVA16587.1"/>
    <property type="molecule type" value="Genomic_DNA"/>
</dbReference>
<dbReference type="NCBIfam" id="TIGR00589">
    <property type="entry name" value="ogt"/>
    <property type="match status" value="1"/>
</dbReference>
<evidence type="ECO:0000256" key="1">
    <source>
        <dbReference type="ARBA" id="ARBA00001286"/>
    </source>
</evidence>
<dbReference type="InterPro" id="IPR036388">
    <property type="entry name" value="WH-like_DNA-bd_sf"/>
</dbReference>
<evidence type="ECO:0000256" key="5">
    <source>
        <dbReference type="ARBA" id="ARBA00023204"/>
    </source>
</evidence>
<gene>
    <name evidence="8" type="ORF">METZ01_LOCUS69441</name>
</gene>
<proteinExistence type="predicted"/>
<dbReference type="PANTHER" id="PTHR10815:SF13">
    <property type="entry name" value="METHYLATED-DNA--PROTEIN-CYSTEINE METHYLTRANSFERASE"/>
    <property type="match status" value="1"/>
</dbReference>
<dbReference type="PROSITE" id="PS00374">
    <property type="entry name" value="MGMT"/>
    <property type="match status" value="1"/>
</dbReference>
<dbReference type="Pfam" id="PF01035">
    <property type="entry name" value="DNA_binding_1"/>
    <property type="match status" value="1"/>
</dbReference>
<dbReference type="CDD" id="cd06445">
    <property type="entry name" value="ATase"/>
    <property type="match status" value="1"/>
</dbReference>
<feature type="domain" description="Methylated-DNA-[protein]-cysteine S-methyltransferase DNA binding" evidence="7">
    <location>
        <begin position="71"/>
        <end position="148"/>
    </location>
</feature>
<protein>
    <recommendedName>
        <fullName evidence="7">Methylated-DNA-[protein]-cysteine S-methyltransferase DNA binding domain-containing protein</fullName>
    </recommendedName>
</protein>
<sequence>MKNTISFNTKFGWISISEVNNLITRIQFGKLRKIGKKTKILSKCKSSLISYLGGEKNKICAPIKLEGNILQKKIWNILKKIPKGKTLSYGKIAKKLKVSPRYVGKVCGQNKHVLAIPCHRVIKSDGNLGGFSSIGGVSLKQKLLDFESW</sequence>
<reference evidence="8" key="1">
    <citation type="submission" date="2018-05" db="EMBL/GenBank/DDBJ databases">
        <authorList>
            <person name="Lanie J.A."/>
            <person name="Ng W.-L."/>
            <person name="Kazmierczak K.M."/>
            <person name="Andrzejewski T.M."/>
            <person name="Davidsen T.M."/>
            <person name="Wayne K.J."/>
            <person name="Tettelin H."/>
            <person name="Glass J.I."/>
            <person name="Rusch D."/>
            <person name="Podicherti R."/>
            <person name="Tsui H.-C.T."/>
            <person name="Winkler M.E."/>
        </authorList>
    </citation>
    <scope>NUCLEOTIDE SEQUENCE</scope>
</reference>
<accession>A0A381TP67</accession>
<evidence type="ECO:0000313" key="8">
    <source>
        <dbReference type="EMBL" id="SVA16587.1"/>
    </source>
</evidence>
<organism evidence="8">
    <name type="scientific">marine metagenome</name>
    <dbReference type="NCBI Taxonomy" id="408172"/>
    <lineage>
        <taxon>unclassified sequences</taxon>
        <taxon>metagenomes</taxon>
        <taxon>ecological metagenomes</taxon>
    </lineage>
</organism>
<dbReference type="PANTHER" id="PTHR10815">
    <property type="entry name" value="METHYLATED-DNA--PROTEIN-CYSTEINE METHYLTRANSFERASE"/>
    <property type="match status" value="1"/>
</dbReference>
<dbReference type="SUPFAM" id="SSF46767">
    <property type="entry name" value="Methylated DNA-protein cysteine methyltransferase, C-terminal domain"/>
    <property type="match status" value="1"/>
</dbReference>
<evidence type="ECO:0000256" key="4">
    <source>
        <dbReference type="ARBA" id="ARBA00022763"/>
    </source>
</evidence>
<keyword evidence="5" id="KW-0234">DNA repair</keyword>
<comment type="catalytic activity">
    <reaction evidence="1">
        <text>a 4-O-methyl-thymidine in DNA + L-cysteinyl-[protein] = a thymidine in DNA + S-methyl-L-cysteinyl-[protein]</text>
        <dbReference type="Rhea" id="RHEA:53428"/>
        <dbReference type="Rhea" id="RHEA-COMP:10131"/>
        <dbReference type="Rhea" id="RHEA-COMP:10132"/>
        <dbReference type="Rhea" id="RHEA-COMP:13555"/>
        <dbReference type="Rhea" id="RHEA-COMP:13556"/>
        <dbReference type="ChEBI" id="CHEBI:29950"/>
        <dbReference type="ChEBI" id="CHEBI:82612"/>
        <dbReference type="ChEBI" id="CHEBI:137386"/>
        <dbReference type="ChEBI" id="CHEBI:137387"/>
        <dbReference type="EC" id="2.1.1.63"/>
    </reaction>
</comment>